<dbReference type="STRING" id="1348612.A0A397JES1"/>
<name>A0A397JES1_9GLOM</name>
<evidence type="ECO:0000313" key="1">
    <source>
        <dbReference type="EMBL" id="RHZ83684.1"/>
    </source>
</evidence>
<dbReference type="AlphaFoldDB" id="A0A397JES1"/>
<accession>A0A397JES1</accession>
<sequence length="986" mass="114632">MTQNSRITLITPGSLVSELHYGPYSYHWWIISNDNQFIFPIRLGQKSKVRLNDEDFFITIKTGSNDTALLPVYCCQSGLHVITETSPTKAISALYKCRFNTSTRYSGYKVMGWNDENTLKILKEDIQFTPVNISIGNIDIFVYSIGVSSHEKWCYAGPGFQASLIHPYEKKQSIFVSRFEEKKCIVEIYQESILKKQFFDKTPDEVWKKIGLLQKFTGVQLFGLDNPIIEKLIQQYQVPKCTPDDWNNEFILKQLFDYYVKRRTIANADWRSFFKTWNESENPVIELEPSLCAIYPSGYEFNDRELGAWKTMLHAIGATNITPWSQEESQHQLWTKSANGQTEKIIFATLYQRGFLISIPKNMPNTTQTFWKCFEQALASNKKNPDGKRRILSIIANEFKYEELMQNLNVGSHTILESRKHARSNGYGAPVLVKPVIHKQRFTPEMLKQIENFLNDKEFVNMSSYKTDAKTEKPILYLQDTKKALWERFSEEYPNGIRRTSFMTCLNGGQFVYRENLGGLCSACNDCGYMVFGDIGVMISAHIMDNFLKKRLLKQSQELRRYIRRQYSKELEISTDGTAIHNPCISHCIRFAFGVCNLDHPIICSKCEGLFYFFDELKGALNEEHFETLDLYKQKLIAWMAHHARKTYLNIHVRTNLEELDGEGAVIIVDYKMKILPQSARETKAEFFGKRGWSLHSVLVYTKNVEQNQLDVQTFDHWSDDTRQDAWYTASSLHTVFETINPKPKWVTIMSDNGMHYHCTELMLIIGKWKEWYNIIPRKWVFLEAGEAKTAIDSHHAQISQAIKRYVKLGYDINAGDNIESAIKNIAGTRVANLNPNRDDDKEKLGTITGISNYQEWTWPTDEENSGYIFARALPEIGEWKIWSSEKIKKIIKKRRIEKPNPTYSQHSNPSKLWTMPIVSKPERLYIIPDEQMHEELLRRAEIGEIEENKIPKVTTISNWITVFSRKWKEAMALRSLEENINLENL</sequence>
<keyword evidence="2" id="KW-1185">Reference proteome</keyword>
<organism evidence="1 2">
    <name type="scientific">Diversispora epigaea</name>
    <dbReference type="NCBI Taxonomy" id="1348612"/>
    <lineage>
        <taxon>Eukaryota</taxon>
        <taxon>Fungi</taxon>
        <taxon>Fungi incertae sedis</taxon>
        <taxon>Mucoromycota</taxon>
        <taxon>Glomeromycotina</taxon>
        <taxon>Glomeromycetes</taxon>
        <taxon>Diversisporales</taxon>
        <taxon>Diversisporaceae</taxon>
        <taxon>Diversispora</taxon>
    </lineage>
</organism>
<evidence type="ECO:0000313" key="2">
    <source>
        <dbReference type="Proteomes" id="UP000266861"/>
    </source>
</evidence>
<proteinExistence type="predicted"/>
<protein>
    <submittedName>
        <fullName evidence="1">Uncharacterized protein</fullName>
    </submittedName>
</protein>
<gene>
    <name evidence="1" type="ORF">Glove_88g21</name>
</gene>
<comment type="caution">
    <text evidence="1">The sequence shown here is derived from an EMBL/GenBank/DDBJ whole genome shotgun (WGS) entry which is preliminary data.</text>
</comment>
<reference evidence="1 2" key="1">
    <citation type="submission" date="2018-08" db="EMBL/GenBank/DDBJ databases">
        <title>Genome and evolution of the arbuscular mycorrhizal fungus Diversispora epigaea (formerly Glomus versiforme) and its bacterial endosymbionts.</title>
        <authorList>
            <person name="Sun X."/>
            <person name="Fei Z."/>
            <person name="Harrison M."/>
        </authorList>
    </citation>
    <scope>NUCLEOTIDE SEQUENCE [LARGE SCALE GENOMIC DNA]</scope>
    <source>
        <strain evidence="1 2">IT104</strain>
    </source>
</reference>
<dbReference type="Proteomes" id="UP000266861">
    <property type="component" value="Unassembled WGS sequence"/>
</dbReference>
<dbReference type="EMBL" id="PQFF01000084">
    <property type="protein sequence ID" value="RHZ83684.1"/>
    <property type="molecule type" value="Genomic_DNA"/>
</dbReference>
<dbReference type="OrthoDB" id="2386355at2759"/>